<reference evidence="4" key="1">
    <citation type="journal article" date="2019" name="Int. J. Syst. Evol. Microbiol.">
        <title>The Global Catalogue of Microorganisms (GCM) 10K type strain sequencing project: providing services to taxonomists for standard genome sequencing and annotation.</title>
        <authorList>
            <consortium name="The Broad Institute Genomics Platform"/>
            <consortium name="The Broad Institute Genome Sequencing Center for Infectious Disease"/>
            <person name="Wu L."/>
            <person name="Ma J."/>
        </authorList>
    </citation>
    <scope>NUCLEOTIDE SEQUENCE [LARGE SCALE GENOMIC DNA]</scope>
    <source>
        <strain evidence="4">JCM 17933</strain>
    </source>
</reference>
<evidence type="ECO:0000256" key="1">
    <source>
        <dbReference type="SAM" id="MobiDB-lite"/>
    </source>
</evidence>
<dbReference type="Proteomes" id="UP001500503">
    <property type="component" value="Unassembled WGS sequence"/>
</dbReference>
<keyword evidence="2" id="KW-1133">Transmembrane helix</keyword>
<comment type="caution">
    <text evidence="3">The sequence shown here is derived from an EMBL/GenBank/DDBJ whole genome shotgun (WGS) entry which is preliminary data.</text>
</comment>
<keyword evidence="2" id="KW-0472">Membrane</keyword>
<feature type="region of interest" description="Disordered" evidence="1">
    <location>
        <begin position="120"/>
        <end position="155"/>
    </location>
</feature>
<sequence length="155" mass="16463">MVRPPYPPAAEIRPRRLWFLIAALIVVAGLATAAVIFVRLIVGAGPTRTFGPGETVTLHLGKAPRPGFYVTDAGSPNDRCYARDSTGRQFTAEPISGTATITENGTRWHVPCPTCACPPTARTRSPACGPRPTATRGTASAPRPERDRWSAASSP</sequence>
<dbReference type="EMBL" id="BAABHF010000024">
    <property type="protein sequence ID" value="GAA4499605.1"/>
    <property type="molecule type" value="Genomic_DNA"/>
</dbReference>
<protein>
    <submittedName>
        <fullName evidence="3">Uncharacterized protein</fullName>
    </submittedName>
</protein>
<keyword evidence="4" id="KW-1185">Reference proteome</keyword>
<dbReference type="RefSeq" id="WP_345467170.1">
    <property type="nucleotide sequence ID" value="NZ_BAABHF010000024.1"/>
</dbReference>
<accession>A0ABP8Q9Q0</accession>
<feature type="transmembrane region" description="Helical" evidence="2">
    <location>
        <begin position="17"/>
        <end position="42"/>
    </location>
</feature>
<organism evidence="3 4">
    <name type="scientific">Actinoallomurus oryzae</name>
    <dbReference type="NCBI Taxonomy" id="502180"/>
    <lineage>
        <taxon>Bacteria</taxon>
        <taxon>Bacillati</taxon>
        <taxon>Actinomycetota</taxon>
        <taxon>Actinomycetes</taxon>
        <taxon>Streptosporangiales</taxon>
        <taxon>Thermomonosporaceae</taxon>
        <taxon>Actinoallomurus</taxon>
    </lineage>
</organism>
<proteinExistence type="predicted"/>
<keyword evidence="2" id="KW-0812">Transmembrane</keyword>
<name>A0ABP8Q9Q0_9ACTN</name>
<evidence type="ECO:0000313" key="3">
    <source>
        <dbReference type="EMBL" id="GAA4499605.1"/>
    </source>
</evidence>
<evidence type="ECO:0000313" key="4">
    <source>
        <dbReference type="Proteomes" id="UP001500503"/>
    </source>
</evidence>
<evidence type="ECO:0000256" key="2">
    <source>
        <dbReference type="SAM" id="Phobius"/>
    </source>
</evidence>
<gene>
    <name evidence="3" type="ORF">GCM10023191_046790</name>
</gene>